<evidence type="ECO:0008006" key="3">
    <source>
        <dbReference type="Google" id="ProtNLM"/>
    </source>
</evidence>
<dbReference type="Proteomes" id="UP000053331">
    <property type="component" value="Unassembled WGS sequence"/>
</dbReference>
<accession>A0A081EUY5</accession>
<gene>
    <name evidence="1" type="ORF">FK85_04990</name>
</gene>
<comment type="caution">
    <text evidence="1">The sequence shown here is derived from an EMBL/GenBank/DDBJ whole genome shotgun (WGS) entry which is preliminary data.</text>
</comment>
<sequence length="109" mass="11922">MTGERGTVVKGPDLFADNDFRPYVRINDDTHPFADEEAVYVAATTTRRSAAIPLTEADFVAGGLPRETYVNPWTVVTIRHADIHGEEGRLTDETTETIARATAGYLGVL</sequence>
<dbReference type="OrthoDB" id="315488at2157"/>
<dbReference type="EMBL" id="JNFH02000005">
    <property type="protein sequence ID" value="KDS91223.1"/>
    <property type="molecule type" value="Genomic_DNA"/>
</dbReference>
<name>A0A081EUY5_9EURY</name>
<reference evidence="1 2" key="1">
    <citation type="journal article" date="2015" name="Genome Announc.">
        <title>Draft genome sequence of a Halorubrum H3 strain isolated from the burlinskoye salt lake (Altai Krai, Russia).</title>
        <authorList>
            <person name="Rozanov A.S."/>
            <person name="Bryanskaya A.V."/>
            <person name="Malup T.K."/>
            <person name="Kotenko A.V."/>
            <person name="Peltek S.E."/>
        </authorList>
    </citation>
    <scope>NUCLEOTIDE SEQUENCE [LARGE SCALE GENOMIC DNA]</scope>
    <source>
        <strain evidence="1 2">H3</strain>
    </source>
</reference>
<evidence type="ECO:0000313" key="1">
    <source>
        <dbReference type="EMBL" id="KDS91223.1"/>
    </source>
</evidence>
<organism evidence="1 2">
    <name type="scientific">Halorubrum saccharovorum</name>
    <dbReference type="NCBI Taxonomy" id="2248"/>
    <lineage>
        <taxon>Archaea</taxon>
        <taxon>Methanobacteriati</taxon>
        <taxon>Methanobacteriota</taxon>
        <taxon>Stenosarchaea group</taxon>
        <taxon>Halobacteria</taxon>
        <taxon>Halobacteriales</taxon>
        <taxon>Haloferacaceae</taxon>
        <taxon>Halorubrum</taxon>
    </lineage>
</organism>
<evidence type="ECO:0000313" key="2">
    <source>
        <dbReference type="Proteomes" id="UP000053331"/>
    </source>
</evidence>
<keyword evidence="2" id="KW-1185">Reference proteome</keyword>
<dbReference type="AlphaFoldDB" id="A0A081EUY5"/>
<proteinExistence type="predicted"/>
<dbReference type="RefSeq" id="WP_050023419.1">
    <property type="nucleotide sequence ID" value="NZ_JNFH02000005.1"/>
</dbReference>
<dbReference type="SUPFAM" id="SSF50118">
    <property type="entry name" value="Cell growth inhibitor/plasmid maintenance toxic component"/>
    <property type="match status" value="1"/>
</dbReference>
<protein>
    <recommendedName>
        <fullName evidence="3">Growth inhibitor</fullName>
    </recommendedName>
</protein>